<evidence type="ECO:0000256" key="3">
    <source>
        <dbReference type="SAM" id="MobiDB-lite"/>
    </source>
</evidence>
<keyword evidence="2" id="KW-0131">Cell cycle</keyword>
<evidence type="ECO:0000313" key="5">
    <source>
        <dbReference type="Proteomes" id="UP000770661"/>
    </source>
</evidence>
<comment type="caution">
    <text evidence="4">The sequence shown here is derived from an EMBL/GenBank/DDBJ whole genome shotgun (WGS) entry which is preliminary data.</text>
</comment>
<name>A0A8J4XKM4_CHIOP</name>
<feature type="compositionally biased region" description="Low complexity" evidence="3">
    <location>
        <begin position="914"/>
        <end position="924"/>
    </location>
</feature>
<feature type="compositionally biased region" description="Polar residues" evidence="3">
    <location>
        <begin position="932"/>
        <end position="945"/>
    </location>
</feature>
<sequence length="945" mass="105215">MFWKYNFCSSAQIETLLQKEDVTLSELMDEDELLQECKAQNKKLIDFLTRAEVLDELVFLVVNEPSADGELQMRFKYANLAAELLTADVPAIIDKLVASTGLLDVLYKFLKKEKPLNPLLASFFSKVLGMLVQRRSEQNWYSYQFTCFQVLDFLKSKGDFVELAVQHIGTSAIMDLLLRLICNVEEDEIRQSVHQWLNECQLIERLVERLSPEADPDEHSTADNILCEISASCREGTSEAQQISNPLLHTLECEETISKLLDLLLHEERNESSLAHVINILLTLLSARIIYAPPPVQVHVQQPEQLELEHQQGLQQSASIDSSDSVCSEGRTNIVARTVAKRLPDLHNILLHPPKKGLLLTAYGQEVERLGSTRLQVVTLVAALVGSNDPIVHNALYELNTVEHLLDLFFKFMLNNFLHTQVEQCLTAILTLAPASASPQGTHDHLVLTQLFTQCHIIERIVAAYEDNSESQDGKQIHNMRGYMGHLRQLANTIVQQAEDGPNEHRIKKLIQDLPGDKASQWDEFVSNTLAEVNRSNEITPLPWTYMLSISSSGSKHEWGHTGRETDQPDEGPSFLQEGHEEEEDGGENKDRVLCQHMEASQVWGGEQGFKEMDMDVIGDFRYADDEFKDQDDNLSGPLQRLTTATALALSGAGGMGSDGSGGNQGVEGGGEATIGDRDVFEELCSNRCSSMGEFDDMWTDKEKEITFTQESQQEEESEKDKDQASSSEDEEEEISGLRAGETKMEVDQDEWAEVFDKRSGNEEDDKNEGANPWEAGPMSDTSNNSGWADFAAITPGFSGLFSGPPNPVPHPAQENSDAGFGENASNQEAFRADFSNINFDSAFEANCDDHKNSVTSTGEPQNSELERADREETKREEEEEEVEEELMDNFNFLSSRGLMKKSFEDSSEAGTASPSLGKSGGSSEESKTAQEEVSSTTSETPVEN</sequence>
<protein>
    <submittedName>
        <fullName evidence="4">Serine/threonine-protein phosphatase 6 regulatory subunit 3</fullName>
    </submittedName>
</protein>
<keyword evidence="5" id="KW-1185">Reference proteome</keyword>
<dbReference type="GO" id="GO:0019903">
    <property type="term" value="F:protein phosphatase binding"/>
    <property type="evidence" value="ECO:0007669"/>
    <property type="project" value="InterPro"/>
</dbReference>
<dbReference type="InterPro" id="IPR016024">
    <property type="entry name" value="ARM-type_fold"/>
</dbReference>
<dbReference type="PANTHER" id="PTHR12634">
    <property type="entry name" value="SIT4 YEAST -ASSOCIATING PROTEIN-RELATED"/>
    <property type="match status" value="1"/>
</dbReference>
<feature type="region of interest" description="Disordered" evidence="3">
    <location>
        <begin position="848"/>
        <end position="891"/>
    </location>
</feature>
<dbReference type="AlphaFoldDB" id="A0A8J4XKM4"/>
<feature type="compositionally biased region" description="Polar residues" evidence="3">
    <location>
        <begin position="854"/>
        <end position="864"/>
    </location>
</feature>
<dbReference type="GO" id="GO:0005634">
    <property type="term" value="C:nucleus"/>
    <property type="evidence" value="ECO:0007669"/>
    <property type="project" value="TreeGrafter"/>
</dbReference>
<dbReference type="Proteomes" id="UP000770661">
    <property type="component" value="Unassembled WGS sequence"/>
</dbReference>
<proteinExistence type="inferred from homology"/>
<feature type="compositionally biased region" description="Basic and acidic residues" evidence="3">
    <location>
        <begin position="865"/>
        <end position="877"/>
    </location>
</feature>
<dbReference type="GO" id="GO:0005829">
    <property type="term" value="C:cytosol"/>
    <property type="evidence" value="ECO:0007669"/>
    <property type="project" value="TreeGrafter"/>
</dbReference>
<feature type="region of interest" description="Disordered" evidence="3">
    <location>
        <begin position="708"/>
        <end position="833"/>
    </location>
</feature>
<evidence type="ECO:0000256" key="1">
    <source>
        <dbReference type="ARBA" id="ARBA00006180"/>
    </source>
</evidence>
<organism evidence="4 5">
    <name type="scientific">Chionoecetes opilio</name>
    <name type="common">Atlantic snow crab</name>
    <name type="synonym">Cancer opilio</name>
    <dbReference type="NCBI Taxonomy" id="41210"/>
    <lineage>
        <taxon>Eukaryota</taxon>
        <taxon>Metazoa</taxon>
        <taxon>Ecdysozoa</taxon>
        <taxon>Arthropoda</taxon>
        <taxon>Crustacea</taxon>
        <taxon>Multicrustacea</taxon>
        <taxon>Malacostraca</taxon>
        <taxon>Eumalacostraca</taxon>
        <taxon>Eucarida</taxon>
        <taxon>Decapoda</taxon>
        <taxon>Pleocyemata</taxon>
        <taxon>Brachyura</taxon>
        <taxon>Eubrachyura</taxon>
        <taxon>Majoidea</taxon>
        <taxon>Majidae</taxon>
        <taxon>Chionoecetes</taxon>
    </lineage>
</organism>
<gene>
    <name evidence="4" type="primary">PPP6R3</name>
    <name evidence="4" type="ORF">GWK47_025028</name>
</gene>
<feature type="compositionally biased region" description="Gly residues" evidence="3">
    <location>
        <begin position="655"/>
        <end position="673"/>
    </location>
</feature>
<dbReference type="GO" id="GO:0019888">
    <property type="term" value="F:protein phosphatase regulator activity"/>
    <property type="evidence" value="ECO:0007669"/>
    <property type="project" value="TreeGrafter"/>
</dbReference>
<dbReference type="InterPro" id="IPR007587">
    <property type="entry name" value="SAPS"/>
</dbReference>
<dbReference type="EMBL" id="JACEEZ010025257">
    <property type="protein sequence ID" value="KAG0702684.1"/>
    <property type="molecule type" value="Genomic_DNA"/>
</dbReference>
<feature type="compositionally biased region" description="Basic and acidic residues" evidence="3">
    <location>
        <begin position="555"/>
        <end position="567"/>
    </location>
</feature>
<dbReference type="PANTHER" id="PTHR12634:SF8">
    <property type="entry name" value="FIERY MOUNTAIN, ISOFORM D"/>
    <property type="match status" value="1"/>
</dbReference>
<dbReference type="SUPFAM" id="SSF48371">
    <property type="entry name" value="ARM repeat"/>
    <property type="match status" value="1"/>
</dbReference>
<feature type="region of interest" description="Disordered" evidence="3">
    <location>
        <begin position="903"/>
        <end position="945"/>
    </location>
</feature>
<feature type="compositionally biased region" description="Acidic residues" evidence="3">
    <location>
        <begin position="878"/>
        <end position="888"/>
    </location>
</feature>
<dbReference type="OrthoDB" id="295029at2759"/>
<feature type="region of interest" description="Disordered" evidence="3">
    <location>
        <begin position="655"/>
        <end position="674"/>
    </location>
</feature>
<feature type="region of interest" description="Disordered" evidence="3">
    <location>
        <begin position="555"/>
        <end position="589"/>
    </location>
</feature>
<evidence type="ECO:0000256" key="2">
    <source>
        <dbReference type="ARBA" id="ARBA00023306"/>
    </source>
</evidence>
<comment type="similarity">
    <text evidence="1">Belongs to the SAPS family.</text>
</comment>
<evidence type="ECO:0000313" key="4">
    <source>
        <dbReference type="EMBL" id="KAG0702684.1"/>
    </source>
</evidence>
<dbReference type="Pfam" id="PF04499">
    <property type="entry name" value="SAPS"/>
    <property type="match status" value="1"/>
</dbReference>
<reference evidence="4" key="1">
    <citation type="submission" date="2020-07" db="EMBL/GenBank/DDBJ databases">
        <title>The High-quality genome of the commercially important snow crab, Chionoecetes opilio.</title>
        <authorList>
            <person name="Jeong J.-H."/>
            <person name="Ryu S."/>
        </authorList>
    </citation>
    <scope>NUCLEOTIDE SEQUENCE</scope>
    <source>
        <strain evidence="4">MADBK_172401_WGS</strain>
        <tissue evidence="4">Digestive gland</tissue>
    </source>
</reference>
<accession>A0A8J4XKM4</accession>